<name>A0A843W9U0_COLES</name>
<feature type="compositionally biased region" description="Basic residues" evidence="1">
    <location>
        <begin position="55"/>
        <end position="64"/>
    </location>
</feature>
<gene>
    <name evidence="2" type="ORF">Taro_039632</name>
</gene>
<feature type="compositionally biased region" description="Basic and acidic residues" evidence="1">
    <location>
        <begin position="42"/>
        <end position="51"/>
    </location>
</feature>
<evidence type="ECO:0000256" key="1">
    <source>
        <dbReference type="SAM" id="MobiDB-lite"/>
    </source>
</evidence>
<evidence type="ECO:0000313" key="2">
    <source>
        <dbReference type="EMBL" id="MQM06802.1"/>
    </source>
</evidence>
<organism evidence="2 3">
    <name type="scientific">Colocasia esculenta</name>
    <name type="common">Wild taro</name>
    <name type="synonym">Arum esculentum</name>
    <dbReference type="NCBI Taxonomy" id="4460"/>
    <lineage>
        <taxon>Eukaryota</taxon>
        <taxon>Viridiplantae</taxon>
        <taxon>Streptophyta</taxon>
        <taxon>Embryophyta</taxon>
        <taxon>Tracheophyta</taxon>
        <taxon>Spermatophyta</taxon>
        <taxon>Magnoliopsida</taxon>
        <taxon>Liliopsida</taxon>
        <taxon>Araceae</taxon>
        <taxon>Aroideae</taxon>
        <taxon>Colocasieae</taxon>
        <taxon>Colocasia</taxon>
    </lineage>
</organism>
<feature type="region of interest" description="Disordered" evidence="1">
    <location>
        <begin position="25"/>
        <end position="64"/>
    </location>
</feature>
<keyword evidence="3" id="KW-1185">Reference proteome</keyword>
<dbReference type="Proteomes" id="UP000652761">
    <property type="component" value="Unassembled WGS sequence"/>
</dbReference>
<comment type="caution">
    <text evidence="2">The sequence shown here is derived from an EMBL/GenBank/DDBJ whole genome shotgun (WGS) entry which is preliminary data.</text>
</comment>
<dbReference type="EMBL" id="NMUH01003714">
    <property type="protein sequence ID" value="MQM06802.1"/>
    <property type="molecule type" value="Genomic_DNA"/>
</dbReference>
<sequence length="64" mass="7337">MTRCRCPHRFPFLLQVRDLSTPAAWRTPSNRRAGLGVSDKPSSAEHREKENWCGNHHRNNIAGL</sequence>
<proteinExistence type="predicted"/>
<reference evidence="2" key="1">
    <citation type="submission" date="2017-07" db="EMBL/GenBank/DDBJ databases">
        <title>Taro Niue Genome Assembly and Annotation.</title>
        <authorList>
            <person name="Atibalentja N."/>
            <person name="Keating K."/>
            <person name="Fields C.J."/>
        </authorList>
    </citation>
    <scope>NUCLEOTIDE SEQUENCE</scope>
    <source>
        <strain evidence="2">Niue_2</strain>
        <tissue evidence="2">Leaf</tissue>
    </source>
</reference>
<accession>A0A843W9U0</accession>
<dbReference type="AlphaFoldDB" id="A0A843W9U0"/>
<evidence type="ECO:0000313" key="3">
    <source>
        <dbReference type="Proteomes" id="UP000652761"/>
    </source>
</evidence>
<protein>
    <submittedName>
        <fullName evidence="2">Uncharacterized protein</fullName>
    </submittedName>
</protein>